<protein>
    <submittedName>
        <fullName evidence="1">Uncharacterized protein</fullName>
    </submittedName>
</protein>
<evidence type="ECO:0000313" key="2">
    <source>
        <dbReference type="Proteomes" id="UP001054252"/>
    </source>
</evidence>
<dbReference type="EMBL" id="BPVZ01000020">
    <property type="protein sequence ID" value="GKV03589.1"/>
    <property type="molecule type" value="Genomic_DNA"/>
</dbReference>
<accession>A0AAV5IUL8</accession>
<name>A0AAV5IUL8_9ROSI</name>
<dbReference type="Proteomes" id="UP001054252">
    <property type="component" value="Unassembled WGS sequence"/>
</dbReference>
<organism evidence="1 2">
    <name type="scientific">Rubroshorea leprosula</name>
    <dbReference type="NCBI Taxonomy" id="152421"/>
    <lineage>
        <taxon>Eukaryota</taxon>
        <taxon>Viridiplantae</taxon>
        <taxon>Streptophyta</taxon>
        <taxon>Embryophyta</taxon>
        <taxon>Tracheophyta</taxon>
        <taxon>Spermatophyta</taxon>
        <taxon>Magnoliopsida</taxon>
        <taxon>eudicotyledons</taxon>
        <taxon>Gunneridae</taxon>
        <taxon>Pentapetalae</taxon>
        <taxon>rosids</taxon>
        <taxon>malvids</taxon>
        <taxon>Malvales</taxon>
        <taxon>Dipterocarpaceae</taxon>
        <taxon>Rubroshorea</taxon>
    </lineage>
</organism>
<sequence>MRSITLGLLKCTPAIRRHRTLPQEHTEGRILGYKKTARKMH</sequence>
<evidence type="ECO:0000313" key="1">
    <source>
        <dbReference type="EMBL" id="GKV03589.1"/>
    </source>
</evidence>
<dbReference type="AlphaFoldDB" id="A0AAV5IUL8"/>
<reference evidence="1 2" key="1">
    <citation type="journal article" date="2021" name="Commun. Biol.">
        <title>The genome of Shorea leprosula (Dipterocarpaceae) highlights the ecological relevance of drought in aseasonal tropical rainforests.</title>
        <authorList>
            <person name="Ng K.K.S."/>
            <person name="Kobayashi M.J."/>
            <person name="Fawcett J.A."/>
            <person name="Hatakeyama M."/>
            <person name="Paape T."/>
            <person name="Ng C.H."/>
            <person name="Ang C.C."/>
            <person name="Tnah L.H."/>
            <person name="Lee C.T."/>
            <person name="Nishiyama T."/>
            <person name="Sese J."/>
            <person name="O'Brien M.J."/>
            <person name="Copetti D."/>
            <person name="Mohd Noor M.I."/>
            <person name="Ong R.C."/>
            <person name="Putra M."/>
            <person name="Sireger I.Z."/>
            <person name="Indrioko S."/>
            <person name="Kosugi Y."/>
            <person name="Izuno A."/>
            <person name="Isagi Y."/>
            <person name="Lee S.L."/>
            <person name="Shimizu K.K."/>
        </authorList>
    </citation>
    <scope>NUCLEOTIDE SEQUENCE [LARGE SCALE GENOMIC DNA]</scope>
    <source>
        <strain evidence="1">214</strain>
    </source>
</reference>
<comment type="caution">
    <text evidence="1">The sequence shown here is derived from an EMBL/GenBank/DDBJ whole genome shotgun (WGS) entry which is preliminary data.</text>
</comment>
<proteinExistence type="predicted"/>
<gene>
    <name evidence="1" type="ORF">SLEP1_g15864</name>
</gene>
<keyword evidence="2" id="KW-1185">Reference proteome</keyword>